<dbReference type="EMBL" id="BGPR01009391">
    <property type="protein sequence ID" value="GBN39695.1"/>
    <property type="molecule type" value="Genomic_DNA"/>
</dbReference>
<name>A0A4Y2NJK6_ARAVE</name>
<evidence type="ECO:0000313" key="2">
    <source>
        <dbReference type="Proteomes" id="UP000499080"/>
    </source>
</evidence>
<proteinExistence type="predicted"/>
<comment type="caution">
    <text evidence="1">The sequence shown here is derived from an EMBL/GenBank/DDBJ whole genome shotgun (WGS) entry which is preliminary data.</text>
</comment>
<keyword evidence="2" id="KW-1185">Reference proteome</keyword>
<organism evidence="1 2">
    <name type="scientific">Araneus ventricosus</name>
    <name type="common">Orbweaver spider</name>
    <name type="synonym">Epeira ventricosa</name>
    <dbReference type="NCBI Taxonomy" id="182803"/>
    <lineage>
        <taxon>Eukaryota</taxon>
        <taxon>Metazoa</taxon>
        <taxon>Ecdysozoa</taxon>
        <taxon>Arthropoda</taxon>
        <taxon>Chelicerata</taxon>
        <taxon>Arachnida</taxon>
        <taxon>Araneae</taxon>
        <taxon>Araneomorphae</taxon>
        <taxon>Entelegynae</taxon>
        <taxon>Araneoidea</taxon>
        <taxon>Araneidae</taxon>
        <taxon>Araneus</taxon>
    </lineage>
</organism>
<protein>
    <submittedName>
        <fullName evidence="1">Uncharacterized protein</fullName>
    </submittedName>
</protein>
<gene>
    <name evidence="1" type="ORF">AVEN_91596_1</name>
</gene>
<reference evidence="1 2" key="1">
    <citation type="journal article" date="2019" name="Sci. Rep.">
        <title>Orb-weaving spider Araneus ventricosus genome elucidates the spidroin gene catalogue.</title>
        <authorList>
            <person name="Kono N."/>
            <person name="Nakamura H."/>
            <person name="Ohtoshi R."/>
            <person name="Moran D.A.P."/>
            <person name="Shinohara A."/>
            <person name="Yoshida Y."/>
            <person name="Fujiwara M."/>
            <person name="Mori M."/>
            <person name="Tomita M."/>
            <person name="Arakawa K."/>
        </authorList>
    </citation>
    <scope>NUCLEOTIDE SEQUENCE [LARGE SCALE GENOMIC DNA]</scope>
</reference>
<evidence type="ECO:0000313" key="1">
    <source>
        <dbReference type="EMBL" id="GBN39695.1"/>
    </source>
</evidence>
<accession>A0A4Y2NJK6</accession>
<dbReference type="AlphaFoldDB" id="A0A4Y2NJK6"/>
<sequence>MVTFLAKVRAEGDSVPALLERESRDLKIEAASTSIGQWGCYPHKCRSQKRIRVAMKLHGIFNCHRMKRPKNKLFDLVNFVFREAPLEDFFLCGT</sequence>
<dbReference type="Proteomes" id="UP000499080">
    <property type="component" value="Unassembled WGS sequence"/>
</dbReference>